<dbReference type="InterPro" id="IPR001812">
    <property type="entry name" value="Trypano_VSG_A_N_dom"/>
</dbReference>
<dbReference type="VEuPathDB" id="TriTrypDB:Tb427_000487400"/>
<keyword evidence="6" id="KW-0325">Glycoprotein</keyword>
<keyword evidence="7" id="KW-0449">Lipoprotein</keyword>
<comment type="function">
    <text evidence="1">VSG forms a coat on the surface of the parasite. The trypanosome evades the immune response of the host by expressing a series of antigenically distinct VSGs from an estimated 1000 VSG genes.</text>
</comment>
<proteinExistence type="predicted"/>
<keyword evidence="5" id="KW-0472">Membrane</keyword>
<dbReference type="Pfam" id="PF00913">
    <property type="entry name" value="Trypan_glycop"/>
    <property type="match status" value="1"/>
</dbReference>
<dbReference type="SUPFAM" id="SSF58087">
    <property type="entry name" value="Variant surface glycoprotein (N-terminal domain)"/>
    <property type="match status" value="1"/>
</dbReference>
<evidence type="ECO:0000256" key="3">
    <source>
        <dbReference type="ARBA" id="ARBA00022475"/>
    </source>
</evidence>
<evidence type="ECO:0000259" key="10">
    <source>
        <dbReference type="Pfam" id="PF00913"/>
    </source>
</evidence>
<evidence type="ECO:0000259" key="11">
    <source>
        <dbReference type="Pfam" id="PF10659"/>
    </source>
</evidence>
<feature type="domain" description="Trypanosome variant surface glycoprotein C-terminal" evidence="11">
    <location>
        <begin position="364"/>
        <end position="472"/>
    </location>
</feature>
<feature type="domain" description="Trypanosome variant surface glycoprotein A-type N-terminal" evidence="10">
    <location>
        <begin position="9"/>
        <end position="273"/>
    </location>
</feature>
<dbReference type="Gene3D" id="3.90.150.10">
    <property type="entry name" value="Variant Surface Glycoprotein, subunit A domain 1"/>
    <property type="match status" value="1"/>
</dbReference>
<keyword evidence="3" id="KW-1003">Cell membrane</keyword>
<evidence type="ECO:0000256" key="2">
    <source>
        <dbReference type="ARBA" id="ARBA00004609"/>
    </source>
</evidence>
<dbReference type="InterPro" id="IPR019609">
    <property type="entry name" value="Variant_surf_glycoprt_trypan_C"/>
</dbReference>
<feature type="chain" id="PRO_5012023415" evidence="9">
    <location>
        <begin position="23"/>
        <end position="473"/>
    </location>
</feature>
<keyword evidence="9" id="KW-0732">Signal</keyword>
<sequence length="473" mass="49510">MIHSNKVATVVLALISSWPADGTNNHGLSLQKAQAICKMSKELKATAMRAANDAKIKITEILELETVFAAMIPNATKGTEADGCADYNAAFLEANNTASETTKKIANLAESAAKAAGAAGRAAGVLDEFIAALAQGKGASTTYCIQGSGAAAATHNDLADCFNSNLKPHNMLTISDPKVADATSSTSDLSALAKALAAAGTDSTFHGNQHTKSCGLIQGTATGIMTDQALTGTFAWAQGLLRFGGSNANGLTDTGVTGDAHTAEAGDTAVHWASDPEKILAIAEAIALVSNYKAVANSIGTRAKNAIEKVKKCMKATSKEIKREHIFLNVSHLNRELKKAVAERDKALNKQDAKAAAKQQPNCDDKKQTECGDTPGCGWNKAEGKCEAKDGEGQKNQATGEKDANKNRCTQHGTNKEACEKENTPGQPAVCGFRKGKDGETDEPDKEKCRNGSFLTSKQFALMVSAAFVTLLF</sequence>
<organism evidence="12">
    <name type="scientific">Trypanosoma brucei</name>
    <dbReference type="NCBI Taxonomy" id="5691"/>
    <lineage>
        <taxon>Eukaryota</taxon>
        <taxon>Discoba</taxon>
        <taxon>Euglenozoa</taxon>
        <taxon>Kinetoplastea</taxon>
        <taxon>Metakinetoplastina</taxon>
        <taxon>Trypanosomatida</taxon>
        <taxon>Trypanosomatidae</taxon>
        <taxon>Trypanosoma</taxon>
    </lineage>
</organism>
<evidence type="ECO:0000256" key="1">
    <source>
        <dbReference type="ARBA" id="ARBA00002523"/>
    </source>
</evidence>
<dbReference type="GO" id="GO:0042783">
    <property type="term" value="P:symbiont-mediated evasion of host immune response"/>
    <property type="evidence" value="ECO:0007669"/>
    <property type="project" value="InterPro"/>
</dbReference>
<comment type="subcellular location">
    <subcellularLocation>
        <location evidence="2">Cell membrane</location>
        <topology evidence="2">Lipid-anchor</topology>
        <topology evidence="2">GPI-anchor</topology>
    </subcellularLocation>
</comment>
<protein>
    <submittedName>
        <fullName evidence="12">Variant surface glycoprotein 1125.400</fullName>
    </submittedName>
</protein>
<dbReference type="GO" id="GO:0005886">
    <property type="term" value="C:plasma membrane"/>
    <property type="evidence" value="ECO:0007669"/>
    <property type="project" value="UniProtKB-SubCell"/>
</dbReference>
<keyword evidence="4" id="KW-0336">GPI-anchor</keyword>
<evidence type="ECO:0000313" key="12">
    <source>
        <dbReference type="EMBL" id="APD73192.1"/>
    </source>
</evidence>
<evidence type="ECO:0000256" key="5">
    <source>
        <dbReference type="ARBA" id="ARBA00023136"/>
    </source>
</evidence>
<feature type="region of interest" description="Disordered" evidence="8">
    <location>
        <begin position="386"/>
        <end position="409"/>
    </location>
</feature>
<evidence type="ECO:0000256" key="6">
    <source>
        <dbReference type="ARBA" id="ARBA00023180"/>
    </source>
</evidence>
<dbReference type="GO" id="GO:0098552">
    <property type="term" value="C:side of membrane"/>
    <property type="evidence" value="ECO:0007669"/>
    <property type="project" value="UniProtKB-KW"/>
</dbReference>
<dbReference type="Pfam" id="PF10659">
    <property type="entry name" value="Trypan_glycop_C"/>
    <property type="match status" value="1"/>
</dbReference>
<evidence type="ECO:0000256" key="4">
    <source>
        <dbReference type="ARBA" id="ARBA00022622"/>
    </source>
</evidence>
<dbReference type="AlphaFoldDB" id="A0A1J0R5S5"/>
<reference evidence="12" key="1">
    <citation type="submission" date="2016-08" db="EMBL/GenBank/DDBJ databases">
        <title>VSG repertoire of Trypanosoma brucei EATRO 1125.</title>
        <authorList>
            <person name="Cross G.A."/>
        </authorList>
    </citation>
    <scope>NUCLEOTIDE SEQUENCE</scope>
    <source>
        <strain evidence="12">EATRO 1125</strain>
    </source>
</reference>
<name>A0A1J0R5S5_9TRYP</name>
<evidence type="ECO:0000256" key="9">
    <source>
        <dbReference type="SAM" id="SignalP"/>
    </source>
</evidence>
<accession>A0A1J0R5S5</accession>
<evidence type="ECO:0000256" key="8">
    <source>
        <dbReference type="SAM" id="MobiDB-lite"/>
    </source>
</evidence>
<feature type="signal peptide" evidence="9">
    <location>
        <begin position="1"/>
        <end position="22"/>
    </location>
</feature>
<dbReference type="VEuPathDB" id="TriTrypDB:Tb927.7.3250"/>
<evidence type="ECO:0000256" key="7">
    <source>
        <dbReference type="ARBA" id="ARBA00023288"/>
    </source>
</evidence>
<dbReference type="EMBL" id="KX699236">
    <property type="protein sequence ID" value="APD73192.1"/>
    <property type="molecule type" value="Genomic_DNA"/>
</dbReference>